<name>A0A1J4SC30_9BACT</name>
<dbReference type="Pfam" id="PF07900">
    <property type="entry name" value="DUF1670"/>
    <property type="match status" value="1"/>
</dbReference>
<feature type="region of interest" description="Disordered" evidence="1">
    <location>
        <begin position="185"/>
        <end position="223"/>
    </location>
</feature>
<organism evidence="2 3">
    <name type="scientific">Candidatus Desantisbacteria bacterium CG1_02_38_46</name>
    <dbReference type="NCBI Taxonomy" id="1817893"/>
    <lineage>
        <taxon>Bacteria</taxon>
        <taxon>Candidatus Desantisiibacteriota</taxon>
    </lineage>
</organism>
<evidence type="ECO:0000313" key="2">
    <source>
        <dbReference type="EMBL" id="OIN95789.1"/>
    </source>
</evidence>
<proteinExistence type="predicted"/>
<protein>
    <recommendedName>
        <fullName evidence="4">DUF1670 domain-containing protein</fullName>
    </recommendedName>
</protein>
<evidence type="ECO:0000256" key="1">
    <source>
        <dbReference type="SAM" id="MobiDB-lite"/>
    </source>
</evidence>
<reference evidence="2 3" key="1">
    <citation type="journal article" date="2016" name="Environ. Microbiol.">
        <title>Genomic resolution of a cold subsurface aquifer community provides metabolic insights for novel microbes adapted to high CO concentrations.</title>
        <authorList>
            <person name="Probst A.J."/>
            <person name="Castelle C.J."/>
            <person name="Singh A."/>
            <person name="Brown C.T."/>
            <person name="Anantharaman K."/>
            <person name="Sharon I."/>
            <person name="Hug L.A."/>
            <person name="Burstein D."/>
            <person name="Emerson J.B."/>
            <person name="Thomas B.C."/>
            <person name="Banfield J.F."/>
        </authorList>
    </citation>
    <scope>NUCLEOTIDE SEQUENCE [LARGE SCALE GENOMIC DNA]</scope>
    <source>
        <strain evidence="2">CG1_02_38_46</strain>
    </source>
</reference>
<dbReference type="AlphaFoldDB" id="A0A1J4SC30"/>
<gene>
    <name evidence="2" type="ORF">AUJ66_08240</name>
</gene>
<dbReference type="Proteomes" id="UP000182278">
    <property type="component" value="Unassembled WGS sequence"/>
</dbReference>
<evidence type="ECO:0000313" key="3">
    <source>
        <dbReference type="Proteomes" id="UP000182278"/>
    </source>
</evidence>
<evidence type="ECO:0008006" key="4">
    <source>
        <dbReference type="Google" id="ProtNLM"/>
    </source>
</evidence>
<dbReference type="STRING" id="1817893.AUJ66_08240"/>
<feature type="compositionally biased region" description="Basic and acidic residues" evidence="1">
    <location>
        <begin position="185"/>
        <end position="199"/>
    </location>
</feature>
<dbReference type="EMBL" id="MNUO01000127">
    <property type="protein sequence ID" value="OIN95789.1"/>
    <property type="molecule type" value="Genomic_DNA"/>
</dbReference>
<dbReference type="InterPro" id="IPR012872">
    <property type="entry name" value="DUF1670"/>
</dbReference>
<accession>A0A1J4SC30</accession>
<comment type="caution">
    <text evidence="2">The sequence shown here is derived from an EMBL/GenBank/DDBJ whole genome shotgun (WGS) entry which is preliminary data.</text>
</comment>
<sequence>MTLNLCTKEDIDSYYQGGKRLIFLQNRLARMAKEAKEQGGLLSQAVAAILLGVRQETVSHLVEDYQKRTGKIIPLRGIVHDIGRSLSHKKWIVSLYEKGYTEQEISYLTDHHLSSISRYLRRYKQVKELIKEMKEEPTIERIARLLRISEYLAREYLHLLTELKQITWNNKAIFKSRQEYREEKLAKEDSNSKSEEKNLQKCPKFQRSQGWDTSLYPPSSEEKSLIHNEILSTV</sequence>